<dbReference type="GeneID" id="68861664"/>
<keyword evidence="6 8" id="KW-0472">Membrane</keyword>
<feature type="transmembrane region" description="Helical" evidence="8">
    <location>
        <begin position="266"/>
        <end position="289"/>
    </location>
</feature>
<evidence type="ECO:0000256" key="4">
    <source>
        <dbReference type="ARBA" id="ARBA00022692"/>
    </source>
</evidence>
<accession>A0A897NIG4</accession>
<name>A0A897NIG4_9EURY</name>
<sequence length="369" mass="38237">MIDRQRALWVVRYGIGTVALAWLIVRADWAEVVTTLSGMGPSAVAIVLGASVIGTVAQCWTWHVLLNRIRSTPFRAAAGVLLTVRFINHLTPSQAVGKSLAPAVLRQYTGYPWGTVVAVATLHTALYAVLYGVVALAGLGVFASSLSVGLLVVIAASAGLYLVVGPLLFVAGTRLDGAAAVAAAVRERVPIQRLPYAEALLAKAVGALPDIGEETAETLTRLRRDPVAIGGYTVGWTIALLVVPGVRVGVLLSAAGVTFAPVSLSVAGVELAVLLLPIALVTAYAVTLLPITPGGIGVAEASATLVLAALGVPATIAGPTILIDRFLGVYLPALVGWYPTMQLDIRPGRRASDHRGMDRHLAGAGQRPL</sequence>
<evidence type="ECO:0000256" key="8">
    <source>
        <dbReference type="SAM" id="Phobius"/>
    </source>
</evidence>
<gene>
    <name evidence="9" type="primary">aglD24</name>
    <name evidence="9" type="ORF">HSBGL_2135</name>
</gene>
<evidence type="ECO:0000256" key="1">
    <source>
        <dbReference type="ARBA" id="ARBA00004651"/>
    </source>
</evidence>
<dbReference type="Proteomes" id="UP000663305">
    <property type="component" value="Chromosome"/>
</dbReference>
<evidence type="ECO:0000256" key="7">
    <source>
        <dbReference type="SAM" id="MobiDB-lite"/>
    </source>
</evidence>
<feature type="transmembrane region" description="Helical" evidence="8">
    <location>
        <begin position="116"/>
        <end position="142"/>
    </location>
</feature>
<dbReference type="PANTHER" id="PTHR39087">
    <property type="entry name" value="UPF0104 MEMBRANE PROTEIN MJ1595"/>
    <property type="match status" value="1"/>
</dbReference>
<evidence type="ECO:0000256" key="3">
    <source>
        <dbReference type="ARBA" id="ARBA00022475"/>
    </source>
</evidence>
<comment type="subcellular location">
    <subcellularLocation>
        <location evidence="1">Cell membrane</location>
        <topology evidence="1">Multi-pass membrane protein</topology>
    </subcellularLocation>
</comment>
<organism evidence="9 10">
    <name type="scientific">Halapricum desulfuricans</name>
    <dbReference type="NCBI Taxonomy" id="2841257"/>
    <lineage>
        <taxon>Archaea</taxon>
        <taxon>Methanobacteriati</taxon>
        <taxon>Methanobacteriota</taxon>
        <taxon>Stenosarchaea group</taxon>
        <taxon>Halobacteria</taxon>
        <taxon>Halobacteriales</taxon>
        <taxon>Haloarculaceae</taxon>
        <taxon>Halapricum</taxon>
    </lineage>
</organism>
<dbReference type="Pfam" id="PF03706">
    <property type="entry name" value="LPG_synthase_TM"/>
    <property type="match status" value="1"/>
</dbReference>
<feature type="region of interest" description="Disordered" evidence="7">
    <location>
        <begin position="349"/>
        <end position="369"/>
    </location>
</feature>
<feature type="transmembrane region" description="Helical" evidence="8">
    <location>
        <begin position="227"/>
        <end position="246"/>
    </location>
</feature>
<dbReference type="GO" id="GO:0005886">
    <property type="term" value="C:plasma membrane"/>
    <property type="evidence" value="ECO:0007669"/>
    <property type="project" value="UniProtKB-SubCell"/>
</dbReference>
<feature type="transmembrane region" description="Helical" evidence="8">
    <location>
        <begin position="7"/>
        <end position="25"/>
    </location>
</feature>
<keyword evidence="5 8" id="KW-1133">Transmembrane helix</keyword>
<dbReference type="PANTHER" id="PTHR39087:SF2">
    <property type="entry name" value="UPF0104 MEMBRANE PROTEIN MJ1595"/>
    <property type="match status" value="1"/>
</dbReference>
<feature type="compositionally biased region" description="Basic and acidic residues" evidence="7">
    <location>
        <begin position="349"/>
        <end position="361"/>
    </location>
</feature>
<evidence type="ECO:0000313" key="9">
    <source>
        <dbReference type="EMBL" id="QSG12542.1"/>
    </source>
</evidence>
<dbReference type="RefSeq" id="WP_229124466.1">
    <property type="nucleotide sequence ID" value="NZ_CP064789.1"/>
</dbReference>
<protein>
    <submittedName>
        <fullName evidence="9">Putative flippase</fullName>
    </submittedName>
</protein>
<comment type="similarity">
    <text evidence="2">Belongs to the UPF0104 family.</text>
</comment>
<feature type="transmembrane region" description="Helical" evidence="8">
    <location>
        <begin position="296"/>
        <end position="316"/>
    </location>
</feature>
<dbReference type="AlphaFoldDB" id="A0A897NIG4"/>
<feature type="transmembrane region" description="Helical" evidence="8">
    <location>
        <begin position="148"/>
        <end position="170"/>
    </location>
</feature>
<dbReference type="EMBL" id="CP064789">
    <property type="protein sequence ID" value="QSG12542.1"/>
    <property type="molecule type" value="Genomic_DNA"/>
</dbReference>
<evidence type="ECO:0000256" key="2">
    <source>
        <dbReference type="ARBA" id="ARBA00011061"/>
    </source>
</evidence>
<keyword evidence="4 8" id="KW-0812">Transmembrane</keyword>
<reference evidence="9" key="1">
    <citation type="submission" date="2020-11" db="EMBL/GenBank/DDBJ databases">
        <title>Carbohydrate-dependent, anaerobic sulfur respiration: A novel catabolism in halophilic archaea.</title>
        <authorList>
            <person name="Sorokin D.Y."/>
            <person name="Messina E."/>
            <person name="Smedile F."/>
            <person name="La Cono V."/>
            <person name="Hallsworth J.E."/>
            <person name="Yakimov M.M."/>
        </authorList>
    </citation>
    <scope>NUCLEOTIDE SEQUENCE</scope>
    <source>
        <strain evidence="9">HSR-Bgl</strain>
    </source>
</reference>
<evidence type="ECO:0000256" key="6">
    <source>
        <dbReference type="ARBA" id="ARBA00023136"/>
    </source>
</evidence>
<feature type="transmembrane region" description="Helical" evidence="8">
    <location>
        <begin position="45"/>
        <end position="65"/>
    </location>
</feature>
<proteinExistence type="inferred from homology"/>
<evidence type="ECO:0000256" key="5">
    <source>
        <dbReference type="ARBA" id="ARBA00022989"/>
    </source>
</evidence>
<dbReference type="InterPro" id="IPR022791">
    <property type="entry name" value="L-PG_synthase/AglD"/>
</dbReference>
<keyword evidence="3" id="KW-1003">Cell membrane</keyword>
<evidence type="ECO:0000313" key="10">
    <source>
        <dbReference type="Proteomes" id="UP000663305"/>
    </source>
</evidence>